<accession>Q8GXT6</accession>
<proteinExistence type="evidence at transcript level"/>
<dbReference type="GO" id="GO:0020037">
    <property type="term" value="F:heme binding"/>
    <property type="evidence" value="ECO:0007669"/>
    <property type="project" value="InterPro"/>
</dbReference>
<dbReference type="PRINTS" id="PR00463">
    <property type="entry name" value="EP450I"/>
</dbReference>
<dbReference type="GO" id="GO:0005506">
    <property type="term" value="F:iron ion binding"/>
    <property type="evidence" value="ECO:0007669"/>
    <property type="project" value="InterPro"/>
</dbReference>
<dbReference type="GO" id="GO:0016705">
    <property type="term" value="F:oxidoreductase activity, acting on paired donors, with incorporation or reduction of molecular oxygen"/>
    <property type="evidence" value="ECO:0007669"/>
    <property type="project" value="InterPro"/>
</dbReference>
<comment type="similarity">
    <text evidence="1">Belongs to the cytochrome P450 family.</text>
</comment>
<evidence type="ECO:0000256" key="1">
    <source>
        <dbReference type="ARBA" id="ARBA00010617"/>
    </source>
</evidence>
<dbReference type="SUPFAM" id="SSF48264">
    <property type="entry name" value="Cytochrome P450"/>
    <property type="match status" value="1"/>
</dbReference>
<name>Q8GXT6_ARATH</name>
<dbReference type="EMBL" id="AK118050">
    <property type="protein sequence ID" value="BAC42681.1"/>
    <property type="molecule type" value="mRNA"/>
</dbReference>
<sequence length="176" mass="20319">MRNVSKYNDPFVDERLMQWRNGKMKEPQDFLDMFIMAKDTNGKPTLSEEEIKAQVTELMLATVDNPSNAAEWAMAEMINEPSIMQKAVEEIDRVVGRHRFVLESDLPSLTYVKACVKRHFGYIRWRHSTSLTCPLLMLWWMVTSSPREATCLLVVWGSGETLMCGTSRLNLTLRDI</sequence>
<reference evidence="2" key="1">
    <citation type="submission" date="2002-11" db="EMBL/GenBank/DDBJ databases">
        <title>Arabidopsis thaliana full-length cDNA.</title>
        <authorList>
            <person name="Seki M."/>
            <person name="Iida K."/>
            <person name="Satou M."/>
            <person name="Sakurai T."/>
            <person name="Akiyama K."/>
            <person name="Ishida J."/>
            <person name="Nakajima M."/>
            <person name="Enju A."/>
            <person name="Kamiya A."/>
            <person name="Narusaka M."/>
            <person name="Carninci P."/>
            <person name="Kawai J."/>
            <person name="Hayashizaki Y."/>
            <person name="Shinozaki K."/>
        </authorList>
    </citation>
    <scope>NUCLEOTIDE SEQUENCE</scope>
</reference>
<dbReference type="GO" id="GO:0004497">
    <property type="term" value="F:monooxygenase activity"/>
    <property type="evidence" value="ECO:0007669"/>
    <property type="project" value="InterPro"/>
</dbReference>
<dbReference type="InterPro" id="IPR036396">
    <property type="entry name" value="Cyt_P450_sf"/>
</dbReference>
<dbReference type="AlphaFoldDB" id="Q8GXT6"/>
<organism evidence="2">
    <name type="scientific">Arabidopsis thaliana</name>
    <name type="common">Mouse-ear cress</name>
    <dbReference type="NCBI Taxonomy" id="3702"/>
    <lineage>
        <taxon>Eukaryota</taxon>
        <taxon>Viridiplantae</taxon>
        <taxon>Streptophyta</taxon>
        <taxon>Embryophyta</taxon>
        <taxon>Tracheophyta</taxon>
        <taxon>Spermatophyta</taxon>
        <taxon>Magnoliopsida</taxon>
        <taxon>eudicotyledons</taxon>
        <taxon>Gunneridae</taxon>
        <taxon>Pentapetalae</taxon>
        <taxon>rosids</taxon>
        <taxon>malvids</taxon>
        <taxon>Brassicales</taxon>
        <taxon>Brassicaceae</taxon>
        <taxon>Camelineae</taxon>
        <taxon>Arabidopsis</taxon>
    </lineage>
</organism>
<dbReference type="Pfam" id="PF00067">
    <property type="entry name" value="p450"/>
    <property type="match status" value="1"/>
</dbReference>
<dbReference type="InterPro" id="IPR001128">
    <property type="entry name" value="Cyt_P450"/>
</dbReference>
<protein>
    <submittedName>
        <fullName evidence="2">Uncharacterized protein</fullName>
    </submittedName>
</protein>
<evidence type="ECO:0000313" key="2">
    <source>
        <dbReference type="EMBL" id="BAC42681.1"/>
    </source>
</evidence>
<dbReference type="Gene3D" id="1.10.630.10">
    <property type="entry name" value="Cytochrome P450"/>
    <property type="match status" value="1"/>
</dbReference>
<dbReference type="InterPro" id="IPR002401">
    <property type="entry name" value="Cyt_P450_E_grp-I"/>
</dbReference>
<dbReference type="PANTHER" id="PTHR47950">
    <property type="entry name" value="CYTOCHROME P450, FAMILY 76, SUBFAMILY C, POLYPEPTIDE 5-RELATED"/>
    <property type="match status" value="1"/>
</dbReference>